<dbReference type="Proteomes" id="UP000177230">
    <property type="component" value="Unassembled WGS sequence"/>
</dbReference>
<evidence type="ECO:0000256" key="2">
    <source>
        <dbReference type="ARBA" id="ARBA00022723"/>
    </source>
</evidence>
<dbReference type="PANTHER" id="PTHR46470:SF2">
    <property type="entry name" value="GLYCERALDEHYDE 3-PHOSPHATE PHOSPHATASE"/>
    <property type="match status" value="1"/>
</dbReference>
<protein>
    <recommendedName>
        <fullName evidence="7">Haloacid dehalogenase</fullName>
    </recommendedName>
</protein>
<organism evidence="5 6">
    <name type="scientific">Candidatus Edwardsbacteria bacterium GWF2_54_11</name>
    <dbReference type="NCBI Taxonomy" id="1817851"/>
    <lineage>
        <taxon>Bacteria</taxon>
        <taxon>Candidatus Edwardsiibacteriota</taxon>
    </lineage>
</organism>
<dbReference type="InterPro" id="IPR006439">
    <property type="entry name" value="HAD-SF_hydro_IA"/>
</dbReference>
<comment type="caution">
    <text evidence="5">The sequence shown here is derived from an EMBL/GenBank/DDBJ whole genome shotgun (WGS) entry which is preliminary data.</text>
</comment>
<dbReference type="GO" id="GO:0044281">
    <property type="term" value="P:small molecule metabolic process"/>
    <property type="evidence" value="ECO:0007669"/>
    <property type="project" value="UniProtKB-ARBA"/>
</dbReference>
<dbReference type="InterPro" id="IPR051400">
    <property type="entry name" value="HAD-like_hydrolase"/>
</dbReference>
<dbReference type="AlphaFoldDB" id="A0A1F5REX4"/>
<dbReference type="SUPFAM" id="SSF56784">
    <property type="entry name" value="HAD-like"/>
    <property type="match status" value="1"/>
</dbReference>
<dbReference type="PANTHER" id="PTHR46470">
    <property type="entry name" value="N-ACYLNEURAMINATE-9-PHOSPHATASE"/>
    <property type="match status" value="1"/>
</dbReference>
<keyword evidence="3" id="KW-0378">Hydrolase</keyword>
<dbReference type="GO" id="GO:0016791">
    <property type="term" value="F:phosphatase activity"/>
    <property type="evidence" value="ECO:0007669"/>
    <property type="project" value="TreeGrafter"/>
</dbReference>
<accession>A0A1F5REX4</accession>
<evidence type="ECO:0000313" key="5">
    <source>
        <dbReference type="EMBL" id="OGF12934.1"/>
    </source>
</evidence>
<dbReference type="Gene3D" id="3.40.50.1000">
    <property type="entry name" value="HAD superfamily/HAD-like"/>
    <property type="match status" value="1"/>
</dbReference>
<evidence type="ECO:0000256" key="4">
    <source>
        <dbReference type="ARBA" id="ARBA00022842"/>
    </source>
</evidence>
<dbReference type="SFLD" id="SFLDS00003">
    <property type="entry name" value="Haloacid_Dehalogenase"/>
    <property type="match status" value="1"/>
</dbReference>
<keyword evidence="2" id="KW-0479">Metal-binding</keyword>
<evidence type="ECO:0000256" key="1">
    <source>
        <dbReference type="ARBA" id="ARBA00001946"/>
    </source>
</evidence>
<sequence length="241" mass="27110">MNQFITFDLWETLIADSPELDGSRTEYRVRAVHSLISRKQLGIDINDIYRAHQKTWQECTVLWDKARDLAFPDQVRLFVGLIDHRLLSSLNQGELQAIAEAYSGAVLQFRPRLIAGARETLAQLASRGYKMGLVCNTGRTPGSTLRELLGDYDILRYFMSALFSDETIIRKPDARIFEKALKEMRADKQQTVHVGDSWENDILGARASGIRAVWISPEGQGSVDCPVIKSVAELSAVLDKL</sequence>
<keyword evidence="4" id="KW-0460">Magnesium</keyword>
<evidence type="ECO:0000256" key="3">
    <source>
        <dbReference type="ARBA" id="ARBA00022801"/>
    </source>
</evidence>
<reference evidence="5 6" key="1">
    <citation type="journal article" date="2016" name="Nat. Commun.">
        <title>Thousands of microbial genomes shed light on interconnected biogeochemical processes in an aquifer system.</title>
        <authorList>
            <person name="Anantharaman K."/>
            <person name="Brown C.T."/>
            <person name="Hug L.A."/>
            <person name="Sharon I."/>
            <person name="Castelle C.J."/>
            <person name="Probst A.J."/>
            <person name="Thomas B.C."/>
            <person name="Singh A."/>
            <person name="Wilkins M.J."/>
            <person name="Karaoz U."/>
            <person name="Brodie E.L."/>
            <person name="Williams K.H."/>
            <person name="Hubbard S.S."/>
            <person name="Banfield J.F."/>
        </authorList>
    </citation>
    <scope>NUCLEOTIDE SEQUENCE [LARGE SCALE GENOMIC DNA]</scope>
</reference>
<name>A0A1F5REX4_9BACT</name>
<evidence type="ECO:0000313" key="6">
    <source>
        <dbReference type="Proteomes" id="UP000177230"/>
    </source>
</evidence>
<dbReference type="Gene3D" id="1.10.150.400">
    <property type="match status" value="1"/>
</dbReference>
<dbReference type="GO" id="GO:0046872">
    <property type="term" value="F:metal ion binding"/>
    <property type="evidence" value="ECO:0007669"/>
    <property type="project" value="UniProtKB-KW"/>
</dbReference>
<comment type="cofactor">
    <cofactor evidence="1">
        <name>Mg(2+)</name>
        <dbReference type="ChEBI" id="CHEBI:18420"/>
    </cofactor>
</comment>
<dbReference type="SFLD" id="SFLDG01129">
    <property type="entry name" value="C1.5:_HAD__Beta-PGM__Phosphata"/>
    <property type="match status" value="1"/>
</dbReference>
<dbReference type="NCBIfam" id="TIGR01549">
    <property type="entry name" value="HAD-SF-IA-v1"/>
    <property type="match status" value="1"/>
</dbReference>
<evidence type="ECO:0008006" key="7">
    <source>
        <dbReference type="Google" id="ProtNLM"/>
    </source>
</evidence>
<dbReference type="Pfam" id="PF00702">
    <property type="entry name" value="Hydrolase"/>
    <property type="match status" value="1"/>
</dbReference>
<dbReference type="InterPro" id="IPR023214">
    <property type="entry name" value="HAD_sf"/>
</dbReference>
<proteinExistence type="predicted"/>
<gene>
    <name evidence="5" type="ORF">A2024_11960</name>
</gene>
<dbReference type="EMBL" id="MFFM01000028">
    <property type="protein sequence ID" value="OGF12934.1"/>
    <property type="molecule type" value="Genomic_DNA"/>
</dbReference>
<dbReference type="InterPro" id="IPR036412">
    <property type="entry name" value="HAD-like_sf"/>
</dbReference>